<dbReference type="SUPFAM" id="SSF51556">
    <property type="entry name" value="Metallo-dependent hydrolases"/>
    <property type="match status" value="1"/>
</dbReference>
<dbReference type="Pfam" id="PF04909">
    <property type="entry name" value="Amidohydro_2"/>
    <property type="match status" value="1"/>
</dbReference>
<proteinExistence type="predicted"/>
<sequence length="338" mass="36740">MIIRPVKTGVQEETMNRVSRRACLATLGGAAAAASLPSFARAQNRTGADAPTILPPDPNTKTPAYKAPAGAVDAHTHIFGPGSKYPYAASRSYTPPDAPLEMFEALHAKIGIERAVLVNATVHGLDNRVITDAIAQSNGRYKGIANVDDTITDKELQALTDAGMKGCRFTFLGRLGGRPDMTKFHRIVDRIKAYGWHVDLYLEPEIIEEFVPILRALPLPYVIDHMGTVKASGGLEQKPFVALVELMRTDEKGWIKITGPERLSVAGSPFHDAVPFAQALIAAAPDRCLWGTDWPHPNVKVMPNDGVLVDLIPLYAPDVAQQHRLLVDNPVRLFGFSS</sequence>
<dbReference type="STRING" id="438753.AZC_3355"/>
<reference evidence="2 3" key="6">
    <citation type="journal article" date="2011" name="Appl. Environ. Microbiol.">
        <title>Involvement of the azorhizobial chromosome partition gene (parA) in the onset of bacteroid differentiation during Sesbania rostrata stem nodule development.</title>
        <authorList>
            <person name="Liu CT."/>
            <person name="Lee KB."/>
            <person name="Wang YS."/>
            <person name="Peng MH."/>
            <person name="Lee KT."/>
            <person name="Suzuki S."/>
            <person name="Suzuki T."/>
            <person name="Oyaizu H."/>
        </authorList>
    </citation>
    <scope>NUCLEOTIDE SEQUENCE [LARGE SCALE GENOMIC DNA]</scope>
    <source>
        <strain evidence="3">ATCC 43989 / DSM 5975 / JCM 20966 / LMG 6465 / NBRC 14845 / NCIMB 13405 / ORS 571</strain>
    </source>
</reference>
<reference evidence="2 3" key="3">
    <citation type="journal article" date="2008" name="BMC Genomics">
        <title>The genome of the versatile nitrogen fixer Azorhizobium caulinodans ORS571.</title>
        <authorList>
            <person name="Lee KB."/>
            <person name="Backer P.D."/>
            <person name="Aono T."/>
            <person name="Liu CT."/>
            <person name="Suzuki S."/>
            <person name="Suzuki T."/>
            <person name="Kaneko T."/>
            <person name="Yamada M."/>
            <person name="Tabata S."/>
            <person name="Kupfer D.M."/>
            <person name="Najar F.Z."/>
            <person name="Wiley G.B."/>
            <person name="Roe B."/>
            <person name="Binnewies T.T."/>
            <person name="Ussery D.W."/>
            <person name="D'Haeze W."/>
            <person name="Herder J.D."/>
            <person name="Gevers D."/>
            <person name="Vereecke D."/>
            <person name="Holsters M."/>
            <person name="Oyaizu H."/>
        </authorList>
    </citation>
    <scope>NUCLEOTIDE SEQUENCE [LARGE SCALE GENOMIC DNA]</scope>
    <source>
        <strain evidence="3">ATCC 43989 / DSM 5975 / JCM 20966 / LMG 6465 / NBRC 14845 / NCIMB 13405 / ORS 571</strain>
    </source>
</reference>
<dbReference type="InterPro" id="IPR006311">
    <property type="entry name" value="TAT_signal"/>
</dbReference>
<dbReference type="InterPro" id="IPR032466">
    <property type="entry name" value="Metal_Hydrolase"/>
</dbReference>
<feature type="domain" description="Amidohydrolase-related" evidence="1">
    <location>
        <begin position="72"/>
        <end position="336"/>
    </location>
</feature>
<accession>A8II31</accession>
<protein>
    <submittedName>
        <fullName evidence="2">Putative dicarboxylic acid hydrolase</fullName>
    </submittedName>
</protein>
<gene>
    <name evidence="2" type="ordered locus">AZC_3355</name>
</gene>
<dbReference type="InterPro" id="IPR006680">
    <property type="entry name" value="Amidohydro-rel"/>
</dbReference>
<keyword evidence="3" id="KW-1185">Reference proteome</keyword>
<name>A8II31_AZOC5</name>
<dbReference type="InterPro" id="IPR052358">
    <property type="entry name" value="Aro_Compnd_Degr_Hydrolases"/>
</dbReference>
<dbReference type="Gene3D" id="3.20.20.140">
    <property type="entry name" value="Metal-dependent hydrolases"/>
    <property type="match status" value="1"/>
</dbReference>
<dbReference type="Proteomes" id="UP000000270">
    <property type="component" value="Chromosome"/>
</dbReference>
<evidence type="ECO:0000313" key="3">
    <source>
        <dbReference type="Proteomes" id="UP000000270"/>
    </source>
</evidence>
<evidence type="ECO:0000313" key="2">
    <source>
        <dbReference type="EMBL" id="BAF89353.1"/>
    </source>
</evidence>
<reference evidence="2 3" key="5">
    <citation type="journal article" date="2010" name="Appl. Environ. Microbiol.">
        <title>phrR-like gene praR of Azorhizobium caulinodans ORS571 is essential for symbiosis with Sesbania rostrata and is involved in expression of reb genes.</title>
        <authorList>
            <person name="Akiba N."/>
            <person name="Aono T."/>
            <person name="Toyazaki H."/>
            <person name="Sato S."/>
            <person name="Oyaizu H."/>
        </authorList>
    </citation>
    <scope>NUCLEOTIDE SEQUENCE [LARGE SCALE GENOMIC DNA]</scope>
    <source>
        <strain evidence="3">ATCC 43989 / DSM 5975 / JCM 20966 / LMG 6465 / NBRC 14845 / NCIMB 13405 / ORS 571</strain>
    </source>
</reference>
<dbReference type="PROSITE" id="PS51318">
    <property type="entry name" value="TAT"/>
    <property type="match status" value="1"/>
</dbReference>
<reference evidence="2 3" key="1">
    <citation type="journal article" date="2007" name="Appl. Environ. Microbiol.">
        <title>Rhizobial factors required for stem nodule maturation and maintenance in Sesbania rostrata-Azorhizobium caulinodans ORS571 symbiosis.</title>
        <authorList>
            <person name="Suzuki S."/>
            <person name="Aono T."/>
            <person name="Lee KB."/>
            <person name="Suzuki T."/>
            <person name="Liu CT."/>
            <person name="Miwa H."/>
            <person name="Wakao S."/>
            <person name="Iki T."/>
            <person name="Oyaizu H."/>
        </authorList>
    </citation>
    <scope>NUCLEOTIDE SEQUENCE [LARGE SCALE GENOMIC DNA]</scope>
    <source>
        <strain evidence="3">ATCC 43989 / DSM 5975 / JCM 20966 / LMG 6465 / NBRC 14845 / NCIMB 13405 / ORS 571</strain>
    </source>
</reference>
<dbReference type="HOGENOM" id="CLU_064039_2_1_5"/>
<dbReference type="PANTHER" id="PTHR35563">
    <property type="entry name" value="BARREL METAL-DEPENDENT HYDROLASE, PUTATIVE (AFU_ORTHOLOGUE AFUA_1G16240)-RELATED"/>
    <property type="match status" value="1"/>
</dbReference>
<dbReference type="EMBL" id="AP009384">
    <property type="protein sequence ID" value="BAF89353.1"/>
    <property type="molecule type" value="Genomic_DNA"/>
</dbReference>
<evidence type="ECO:0000259" key="1">
    <source>
        <dbReference type="Pfam" id="PF04909"/>
    </source>
</evidence>
<reference evidence="3" key="2">
    <citation type="submission" date="2007-04" db="EMBL/GenBank/DDBJ databases">
        <title>Complete genome sequence of the nitrogen-fixing bacterium Azorhizobium caulinodans ORS571.</title>
        <authorList>
            <person name="Lee K.B."/>
            <person name="Backer P.D."/>
            <person name="Aono T."/>
            <person name="Liu C.T."/>
            <person name="Suzuki S."/>
            <person name="Suzuki T."/>
            <person name="Kaneko T."/>
            <person name="Yamada M."/>
            <person name="Tabata S."/>
            <person name="Kupfer D.M."/>
            <person name="Najar F.Z."/>
            <person name="Wiley G.B."/>
            <person name="Roe B."/>
            <person name="Binnewies T."/>
            <person name="Ussery D."/>
            <person name="Vereecke D."/>
            <person name="Gevers D."/>
            <person name="Holsters M."/>
            <person name="Oyaizu H."/>
        </authorList>
    </citation>
    <scope>NUCLEOTIDE SEQUENCE [LARGE SCALE GENOMIC DNA]</scope>
    <source>
        <strain evidence="3">ATCC 43989 / DSM 5975 / JCM 20966 / LMG 6465 / NBRC 14845 / NCIMB 13405 / ORS 571</strain>
    </source>
</reference>
<dbReference type="KEGG" id="azc:AZC_3355"/>
<dbReference type="PANTHER" id="PTHR35563:SF2">
    <property type="entry name" value="BARREL METAL-DEPENDENT HYDROLASE, PUTATIVE (AFU_ORTHOLOGUE AFUA_1G16240)-RELATED"/>
    <property type="match status" value="1"/>
</dbReference>
<reference evidence="2 3" key="4">
    <citation type="journal article" date="2009" name="Appl. Environ. Microbiol.">
        <title>Comparative genome-wide transcriptional profiling of Azorhizobium caulinodans ORS571 grown under free-living and symbiotic conditions.</title>
        <authorList>
            <person name="Tsukada S."/>
            <person name="Aono T."/>
            <person name="Akiba N."/>
            <person name="Lee KB."/>
            <person name="Liu CT."/>
            <person name="Toyazaki H."/>
            <person name="Oyaizu H."/>
        </authorList>
    </citation>
    <scope>NUCLEOTIDE SEQUENCE [LARGE SCALE GENOMIC DNA]</scope>
    <source>
        <strain evidence="3">ATCC 43989 / DSM 5975 / JCM 20966 / LMG 6465 / NBRC 14845 / NCIMB 13405 / ORS 571</strain>
    </source>
</reference>
<dbReference type="AlphaFoldDB" id="A8II31"/>
<dbReference type="GO" id="GO:0016787">
    <property type="term" value="F:hydrolase activity"/>
    <property type="evidence" value="ECO:0007669"/>
    <property type="project" value="UniProtKB-KW"/>
</dbReference>
<organism evidence="2 3">
    <name type="scientific">Azorhizobium caulinodans (strain ATCC 43989 / DSM 5975 / JCM 20966 / LMG 6465 / NBRC 14845 / NCIMB 13405 / ORS 571)</name>
    <dbReference type="NCBI Taxonomy" id="438753"/>
    <lineage>
        <taxon>Bacteria</taxon>
        <taxon>Pseudomonadati</taxon>
        <taxon>Pseudomonadota</taxon>
        <taxon>Alphaproteobacteria</taxon>
        <taxon>Hyphomicrobiales</taxon>
        <taxon>Xanthobacteraceae</taxon>
        <taxon>Azorhizobium</taxon>
    </lineage>
</organism>
<keyword evidence="2" id="KW-0378">Hydrolase</keyword>
<dbReference type="eggNOG" id="COG3618">
    <property type="taxonomic scope" value="Bacteria"/>
</dbReference>